<accession>A0ABS7WRR7</accession>
<feature type="compositionally biased region" description="Basic and acidic residues" evidence="1">
    <location>
        <begin position="221"/>
        <end position="241"/>
    </location>
</feature>
<evidence type="ECO:0000256" key="2">
    <source>
        <dbReference type="SAM" id="Phobius"/>
    </source>
</evidence>
<keyword evidence="4" id="KW-1185">Reference proteome</keyword>
<keyword evidence="2" id="KW-0472">Membrane</keyword>
<evidence type="ECO:0000313" key="4">
    <source>
        <dbReference type="Proteomes" id="UP000786183"/>
    </source>
</evidence>
<gene>
    <name evidence="3" type="ORF">AVCANL283_04935</name>
</gene>
<feature type="compositionally biased region" description="Basic and acidic residues" evidence="1">
    <location>
        <begin position="204"/>
        <end position="213"/>
    </location>
</feature>
<dbReference type="Proteomes" id="UP000786183">
    <property type="component" value="Unassembled WGS sequence"/>
</dbReference>
<evidence type="ECO:0000313" key="3">
    <source>
        <dbReference type="EMBL" id="MBZ7987445.1"/>
    </source>
</evidence>
<dbReference type="EMBL" id="JACGBB010000008">
    <property type="protein sequence ID" value="MBZ7987445.1"/>
    <property type="molecule type" value="Genomic_DNA"/>
</dbReference>
<proteinExistence type="predicted"/>
<feature type="compositionally biased region" description="Basic and acidic residues" evidence="1">
    <location>
        <begin position="136"/>
        <end position="152"/>
    </location>
</feature>
<dbReference type="RefSeq" id="WP_224325348.1">
    <property type="nucleotide sequence ID" value="NZ_JACGBB010000008.1"/>
</dbReference>
<protein>
    <recommendedName>
        <fullName evidence="5">Helix-turn-helix domain-containing protein</fullName>
    </recommendedName>
</protein>
<keyword evidence="2" id="KW-0812">Transmembrane</keyword>
<reference evidence="3 4" key="1">
    <citation type="submission" date="2020-07" db="EMBL/GenBank/DDBJ databases">
        <title>Transfer of Campylobacter canadensis to the novel genus Avispirillum gen. nov., that also includes two novel species recovered from migratory waterfowl: Avispirillum anseris sp. nov. and Avispirillum brantae sp. nov.</title>
        <authorList>
            <person name="Miller W.G."/>
            <person name="Chapman M.H."/>
            <person name="Yee E."/>
            <person name="Inglis G.D."/>
        </authorList>
    </citation>
    <scope>NUCLEOTIDE SEQUENCE [LARGE SCALE GENOMIC DNA]</scope>
    <source>
        <strain evidence="3 4">L283</strain>
    </source>
</reference>
<feature type="compositionally biased region" description="Low complexity" evidence="1">
    <location>
        <begin position="173"/>
        <end position="200"/>
    </location>
</feature>
<feature type="region of interest" description="Disordered" evidence="1">
    <location>
        <begin position="133"/>
        <end position="241"/>
    </location>
</feature>
<evidence type="ECO:0000256" key="1">
    <source>
        <dbReference type="SAM" id="MobiDB-lite"/>
    </source>
</evidence>
<name>A0ABS7WRR7_9BACT</name>
<sequence>MEIEELRQIPLKEIAKKTQLDEHNIKAILDKDFEKLANVNVYMNLKILQREFNVDFTDFKQEYESHRVDTNNHKLKIQPVLLHYNNSNSRSSSGFISYFILLVFLCVVAVGIYYFIENQNQNYEKTQENISISNVSKEDSVEENKEELKNQIEETENNLSEEAIKKNDEKINSQEQNQQNKEENTQSVNETQNTNQTQENLAQKIDDEEKKENANNTEELAENKSEIKEEKQEEKQEEKKVEVTTQDNVLVIIPHQKIWMSIKDLNEKINKNYLLEKKIELNTNSLIFLGKNNYDLYLNQNKIEIPANKDGRYLIFKDNKVEFLTRVEFNKIDKMSK</sequence>
<feature type="transmembrane region" description="Helical" evidence="2">
    <location>
        <begin position="95"/>
        <end position="116"/>
    </location>
</feature>
<comment type="caution">
    <text evidence="3">The sequence shown here is derived from an EMBL/GenBank/DDBJ whole genome shotgun (WGS) entry which is preliminary data.</text>
</comment>
<feature type="compositionally biased region" description="Basic and acidic residues" evidence="1">
    <location>
        <begin position="162"/>
        <end position="172"/>
    </location>
</feature>
<evidence type="ECO:0008006" key="5">
    <source>
        <dbReference type="Google" id="ProtNLM"/>
    </source>
</evidence>
<organism evidence="3 4">
    <name type="scientific">Campylobacter canadensis</name>
    <dbReference type="NCBI Taxonomy" id="449520"/>
    <lineage>
        <taxon>Bacteria</taxon>
        <taxon>Pseudomonadati</taxon>
        <taxon>Campylobacterota</taxon>
        <taxon>Epsilonproteobacteria</taxon>
        <taxon>Campylobacterales</taxon>
        <taxon>Campylobacteraceae</taxon>
        <taxon>Campylobacter</taxon>
    </lineage>
</organism>
<keyword evidence="2" id="KW-1133">Transmembrane helix</keyword>